<dbReference type="InterPro" id="IPR049783">
    <property type="entry name" value="ABC_perm_TupB-like"/>
</dbReference>
<dbReference type="Proteomes" id="UP000326202">
    <property type="component" value="Chromosome"/>
</dbReference>
<dbReference type="NCBIfam" id="NF038017">
    <property type="entry name" value="ABC_perm1"/>
    <property type="match status" value="1"/>
</dbReference>
<gene>
    <name evidence="7" type="ORF">FRZ44_36200</name>
</gene>
<keyword evidence="3 5" id="KW-1133">Transmembrane helix</keyword>
<dbReference type="AlphaFoldDB" id="A0A5J6MNX5"/>
<dbReference type="PROSITE" id="PS50928">
    <property type="entry name" value="ABC_TM1"/>
    <property type="match status" value="1"/>
</dbReference>
<dbReference type="KEGG" id="htq:FRZ44_36200"/>
<evidence type="ECO:0000256" key="1">
    <source>
        <dbReference type="ARBA" id="ARBA00004651"/>
    </source>
</evidence>
<dbReference type="GO" id="GO:0055085">
    <property type="term" value="P:transmembrane transport"/>
    <property type="evidence" value="ECO:0007669"/>
    <property type="project" value="InterPro"/>
</dbReference>
<keyword evidence="4 5" id="KW-0472">Membrane</keyword>
<dbReference type="InterPro" id="IPR000515">
    <property type="entry name" value="MetI-like"/>
</dbReference>
<feature type="transmembrane region" description="Helical" evidence="5">
    <location>
        <begin position="91"/>
        <end position="119"/>
    </location>
</feature>
<feature type="transmembrane region" description="Helical" evidence="5">
    <location>
        <begin position="201"/>
        <end position="225"/>
    </location>
</feature>
<dbReference type="EMBL" id="CP042906">
    <property type="protein sequence ID" value="QEX18315.1"/>
    <property type="molecule type" value="Genomic_DNA"/>
</dbReference>
<evidence type="ECO:0000313" key="7">
    <source>
        <dbReference type="EMBL" id="QEX18315.1"/>
    </source>
</evidence>
<proteinExistence type="predicted"/>
<dbReference type="PANTHER" id="PTHR43632">
    <property type="entry name" value="PERMEASE COMPONENT OF TUNGSTATE ABC TRANSPORTER"/>
    <property type="match status" value="1"/>
</dbReference>
<feature type="transmembrane region" description="Helical" evidence="5">
    <location>
        <begin position="61"/>
        <end position="85"/>
    </location>
</feature>
<feature type="domain" description="ABC transmembrane type-1" evidence="6">
    <location>
        <begin position="26"/>
        <end position="222"/>
    </location>
</feature>
<reference evidence="7 8" key="1">
    <citation type="submission" date="2019-08" db="EMBL/GenBank/DDBJ databases">
        <title>Hyperibacter terrae gen. nov., sp. nov. and Hyperibacter viscosus sp. nov., two new members in the family Rhodospirillaceae isolated from the rhizosphere of Hypericum perforatum.</title>
        <authorList>
            <person name="Noviana Z."/>
        </authorList>
    </citation>
    <scope>NUCLEOTIDE SEQUENCE [LARGE SCALE GENOMIC DNA]</scope>
    <source>
        <strain evidence="7 8">R5913</strain>
    </source>
</reference>
<evidence type="ECO:0000313" key="8">
    <source>
        <dbReference type="Proteomes" id="UP000326202"/>
    </source>
</evidence>
<dbReference type="SUPFAM" id="SSF161098">
    <property type="entry name" value="MetI-like"/>
    <property type="match status" value="1"/>
</dbReference>
<dbReference type="PANTHER" id="PTHR43632:SF1">
    <property type="entry name" value="PERMEASE COMPONENT OF TUNGSTATE ABC TRANSPORTER"/>
    <property type="match status" value="1"/>
</dbReference>
<keyword evidence="8" id="KW-1185">Reference proteome</keyword>
<dbReference type="OrthoDB" id="9781724at2"/>
<evidence type="ECO:0000256" key="2">
    <source>
        <dbReference type="ARBA" id="ARBA00022692"/>
    </source>
</evidence>
<keyword evidence="2 5" id="KW-0812">Transmembrane</keyword>
<name>A0A5J6MNX5_9PROT</name>
<accession>A0A5J6MNX5</accession>
<dbReference type="GO" id="GO:0005886">
    <property type="term" value="C:plasma membrane"/>
    <property type="evidence" value="ECO:0007669"/>
    <property type="project" value="UniProtKB-SubCell"/>
</dbReference>
<dbReference type="Gene3D" id="1.10.3720.10">
    <property type="entry name" value="MetI-like"/>
    <property type="match status" value="1"/>
</dbReference>
<dbReference type="RefSeq" id="WP_151178489.1">
    <property type="nucleotide sequence ID" value="NZ_CP042906.1"/>
</dbReference>
<feature type="transmembrane region" description="Helical" evidence="5">
    <location>
        <begin position="33"/>
        <end position="54"/>
    </location>
</feature>
<dbReference type="CDD" id="cd06261">
    <property type="entry name" value="TM_PBP2"/>
    <property type="match status" value="1"/>
</dbReference>
<organism evidence="7 8">
    <name type="scientific">Hypericibacter terrae</name>
    <dbReference type="NCBI Taxonomy" id="2602015"/>
    <lineage>
        <taxon>Bacteria</taxon>
        <taxon>Pseudomonadati</taxon>
        <taxon>Pseudomonadota</taxon>
        <taxon>Alphaproteobacteria</taxon>
        <taxon>Rhodospirillales</taxon>
        <taxon>Dongiaceae</taxon>
        <taxon>Hypericibacter</taxon>
    </lineage>
</organism>
<comment type="subcellular location">
    <subcellularLocation>
        <location evidence="1">Cell membrane</location>
        <topology evidence="1">Multi-pass membrane protein</topology>
    </subcellularLocation>
</comment>
<sequence length="234" mass="24145">MQDLGAALGLAFHLIANGDAALAEIVGRSLAVSLGAVVLATLVGLPLGAALALFRFPGRHAATVLLNALMGLPPVVVGLVVYLLLSRSGPLGVLGLLFTPTAMVVAQFVLVTPIVAALARQTVEDLWAEYSEQLRSLGTTPAHALPTLLWDGRFSLITAILAGFGRASAEVGAVMIVGGNIDHVTRVMTTTIALETSKGNLPLALALGIVLMLLSLGVNAAAFLLRETARERTS</sequence>
<evidence type="ECO:0000256" key="3">
    <source>
        <dbReference type="ARBA" id="ARBA00022989"/>
    </source>
</evidence>
<dbReference type="InterPro" id="IPR035906">
    <property type="entry name" value="MetI-like_sf"/>
</dbReference>
<protein>
    <submittedName>
        <fullName evidence="7">ABC transporter permease</fullName>
    </submittedName>
</protein>
<evidence type="ECO:0000256" key="4">
    <source>
        <dbReference type="ARBA" id="ARBA00023136"/>
    </source>
</evidence>
<evidence type="ECO:0000259" key="6">
    <source>
        <dbReference type="PROSITE" id="PS50928"/>
    </source>
</evidence>
<evidence type="ECO:0000256" key="5">
    <source>
        <dbReference type="SAM" id="Phobius"/>
    </source>
</evidence>